<dbReference type="STRING" id="6832.A0A553PAV3"/>
<dbReference type="Pfam" id="PF01876">
    <property type="entry name" value="RNase_P_p30"/>
    <property type="match status" value="1"/>
</dbReference>
<keyword evidence="24" id="KW-1185">Reference proteome</keyword>
<comment type="function">
    <text evidence="3">Involved in the cellular defense against the biological effects of O6-methylguanine (O6-MeG) and O4-methylthymine (O4-MeT) in DNA. Repairs the methylated nucleobase in DNA by stoichiometrically transferring the methyl group to a cysteine residue in the enzyme. This is a suicide reaction: the enzyme is irreversibly inactivated.</text>
</comment>
<keyword evidence="15" id="KW-0238">DNA-binding</keyword>
<keyword evidence="17" id="KW-0539">Nucleus</keyword>
<dbReference type="GO" id="GO:0046872">
    <property type="term" value="F:metal ion binding"/>
    <property type="evidence" value="ECO:0007669"/>
    <property type="project" value="UniProtKB-KW"/>
</dbReference>
<comment type="catalytic activity">
    <reaction evidence="20">
        <text>a 6-O-methyl-2'-deoxyguanosine in DNA + L-cysteinyl-[protein] = S-methyl-L-cysteinyl-[protein] + a 2'-deoxyguanosine in DNA</text>
        <dbReference type="Rhea" id="RHEA:24000"/>
        <dbReference type="Rhea" id="RHEA-COMP:10131"/>
        <dbReference type="Rhea" id="RHEA-COMP:10132"/>
        <dbReference type="Rhea" id="RHEA-COMP:11367"/>
        <dbReference type="Rhea" id="RHEA-COMP:11368"/>
        <dbReference type="ChEBI" id="CHEBI:29950"/>
        <dbReference type="ChEBI" id="CHEBI:82612"/>
        <dbReference type="ChEBI" id="CHEBI:85445"/>
        <dbReference type="ChEBI" id="CHEBI:85448"/>
        <dbReference type="EC" id="2.1.1.63"/>
    </reaction>
</comment>
<evidence type="ECO:0000256" key="1">
    <source>
        <dbReference type="ARBA" id="ARBA00001286"/>
    </source>
</evidence>
<dbReference type="InterPro" id="IPR036388">
    <property type="entry name" value="WH-like_DNA-bd_sf"/>
</dbReference>
<dbReference type="InterPro" id="IPR036217">
    <property type="entry name" value="MethylDNA_cys_MeTrfase_DNAb"/>
</dbReference>
<dbReference type="PANTHER" id="PTHR46460:SF1">
    <property type="entry name" value="METHYLATED-DNA--PROTEIN-CYSTEINE METHYLTRANSFERASE"/>
    <property type="match status" value="1"/>
</dbReference>
<comment type="cofactor">
    <cofactor evidence="2">
        <name>Zn(2+)</name>
        <dbReference type="ChEBI" id="CHEBI:29105"/>
    </cofactor>
</comment>
<organism evidence="23 24">
    <name type="scientific">Tigriopus californicus</name>
    <name type="common">Marine copepod</name>
    <dbReference type="NCBI Taxonomy" id="6832"/>
    <lineage>
        <taxon>Eukaryota</taxon>
        <taxon>Metazoa</taxon>
        <taxon>Ecdysozoa</taxon>
        <taxon>Arthropoda</taxon>
        <taxon>Crustacea</taxon>
        <taxon>Multicrustacea</taxon>
        <taxon>Hexanauplia</taxon>
        <taxon>Copepoda</taxon>
        <taxon>Harpacticoida</taxon>
        <taxon>Harpacticidae</taxon>
        <taxon>Tigriopus</taxon>
    </lineage>
</organism>
<evidence type="ECO:0000256" key="4">
    <source>
        <dbReference type="ARBA" id="ARBA00004123"/>
    </source>
</evidence>
<evidence type="ECO:0000256" key="21">
    <source>
        <dbReference type="SAM" id="MobiDB-lite"/>
    </source>
</evidence>
<evidence type="ECO:0000256" key="20">
    <source>
        <dbReference type="ARBA" id="ARBA00049348"/>
    </source>
</evidence>
<keyword evidence="8" id="KW-0597">Phosphoprotein</keyword>
<keyword evidence="16" id="KW-0234">DNA repair</keyword>
<dbReference type="Gene3D" id="1.10.10.10">
    <property type="entry name" value="Winged helix-like DNA-binding domain superfamily/Winged helix DNA-binding domain"/>
    <property type="match status" value="1"/>
</dbReference>
<protein>
    <recommendedName>
        <fullName evidence="7">Methylated-DNA--protein-cysteine methyltransferase</fullName>
        <ecNumber evidence="6">2.1.1.63</ecNumber>
    </recommendedName>
    <alternativeName>
        <fullName evidence="18">6-O-methylguanine-DNA methyltransferase</fullName>
    </alternativeName>
    <alternativeName>
        <fullName evidence="19">O-6-methylguanine-DNA-alkyltransferase</fullName>
    </alternativeName>
</protein>
<dbReference type="GO" id="GO:0005654">
    <property type="term" value="C:nucleoplasm"/>
    <property type="evidence" value="ECO:0007669"/>
    <property type="project" value="TreeGrafter"/>
</dbReference>
<dbReference type="GO" id="GO:0003677">
    <property type="term" value="F:DNA binding"/>
    <property type="evidence" value="ECO:0007669"/>
    <property type="project" value="UniProtKB-KW"/>
</dbReference>
<dbReference type="SUPFAM" id="SSF89550">
    <property type="entry name" value="PHP domain-like"/>
    <property type="match status" value="1"/>
</dbReference>
<dbReference type="CDD" id="cd06445">
    <property type="entry name" value="ATase"/>
    <property type="match status" value="1"/>
</dbReference>
<keyword evidence="11" id="KW-0819">tRNA processing</keyword>
<evidence type="ECO:0000256" key="6">
    <source>
        <dbReference type="ARBA" id="ARBA00011918"/>
    </source>
</evidence>
<evidence type="ECO:0000256" key="8">
    <source>
        <dbReference type="ARBA" id="ARBA00022553"/>
    </source>
</evidence>
<dbReference type="FunFam" id="1.10.10.10:FF:000214">
    <property type="entry name" value="Methylated-DNA--protein-cysteine methyltransferase"/>
    <property type="match status" value="1"/>
</dbReference>
<evidence type="ECO:0000256" key="9">
    <source>
        <dbReference type="ARBA" id="ARBA00022603"/>
    </source>
</evidence>
<dbReference type="Gene3D" id="3.20.20.140">
    <property type="entry name" value="Metal-dependent hydrolases"/>
    <property type="match status" value="1"/>
</dbReference>
<dbReference type="AlphaFoldDB" id="A0A553PAV3"/>
<proteinExistence type="inferred from homology"/>
<comment type="catalytic activity">
    <reaction evidence="1">
        <text>a 4-O-methyl-thymidine in DNA + L-cysteinyl-[protein] = a thymidine in DNA + S-methyl-L-cysteinyl-[protein]</text>
        <dbReference type="Rhea" id="RHEA:53428"/>
        <dbReference type="Rhea" id="RHEA-COMP:10131"/>
        <dbReference type="Rhea" id="RHEA-COMP:10132"/>
        <dbReference type="Rhea" id="RHEA-COMP:13555"/>
        <dbReference type="Rhea" id="RHEA-COMP:13556"/>
        <dbReference type="ChEBI" id="CHEBI:29950"/>
        <dbReference type="ChEBI" id="CHEBI:82612"/>
        <dbReference type="ChEBI" id="CHEBI:137386"/>
        <dbReference type="ChEBI" id="CHEBI:137387"/>
        <dbReference type="EC" id="2.1.1.63"/>
    </reaction>
</comment>
<dbReference type="FunFam" id="3.30.160.70:FF:000001">
    <property type="entry name" value="Methylated-DNA--protein-cysteine methyltransferase"/>
    <property type="match status" value="1"/>
</dbReference>
<dbReference type="GO" id="GO:0003908">
    <property type="term" value="F:methylated-DNA-[protein]-cysteine S-methyltransferase activity"/>
    <property type="evidence" value="ECO:0007669"/>
    <property type="project" value="UniProtKB-EC"/>
</dbReference>
<dbReference type="SUPFAM" id="SSF46767">
    <property type="entry name" value="Methylated DNA-protein cysteine methyltransferase, C-terminal domain"/>
    <property type="match status" value="1"/>
</dbReference>
<evidence type="ECO:0000313" key="24">
    <source>
        <dbReference type="Proteomes" id="UP000318571"/>
    </source>
</evidence>
<keyword evidence="13" id="KW-0227">DNA damage</keyword>
<dbReference type="InterPro" id="IPR016195">
    <property type="entry name" value="Pol/histidinol_Pase-like"/>
</dbReference>
<evidence type="ECO:0000256" key="16">
    <source>
        <dbReference type="ARBA" id="ARBA00023204"/>
    </source>
</evidence>
<dbReference type="InterPro" id="IPR036631">
    <property type="entry name" value="MGMT_N_sf"/>
</dbReference>
<dbReference type="NCBIfam" id="TIGR00589">
    <property type="entry name" value="ogt"/>
    <property type="match status" value="1"/>
</dbReference>
<keyword evidence="9" id="KW-0489">Methyltransferase</keyword>
<evidence type="ECO:0000256" key="13">
    <source>
        <dbReference type="ARBA" id="ARBA00022763"/>
    </source>
</evidence>
<evidence type="ECO:0000256" key="19">
    <source>
        <dbReference type="ARBA" id="ARBA00031621"/>
    </source>
</evidence>
<evidence type="ECO:0000256" key="18">
    <source>
        <dbReference type="ARBA" id="ARBA00030795"/>
    </source>
</evidence>
<feature type="domain" description="Methylated-DNA-[protein]-cysteine S-methyltransferase DNA binding" evidence="22">
    <location>
        <begin position="423"/>
        <end position="504"/>
    </location>
</feature>
<dbReference type="GO" id="GO:0032259">
    <property type="term" value="P:methylation"/>
    <property type="evidence" value="ECO:0007669"/>
    <property type="project" value="UniProtKB-KW"/>
</dbReference>
<evidence type="ECO:0000256" key="17">
    <source>
        <dbReference type="ARBA" id="ARBA00023242"/>
    </source>
</evidence>
<comment type="caution">
    <text evidence="23">The sequence shown here is derived from an EMBL/GenBank/DDBJ whole genome shotgun (WGS) entry which is preliminary data.</text>
</comment>
<dbReference type="PANTHER" id="PTHR46460">
    <property type="entry name" value="METHYLATED-DNA--PROTEIN-CYSTEINE METHYLTRANSFERASE"/>
    <property type="match status" value="1"/>
</dbReference>
<dbReference type="InterPro" id="IPR002738">
    <property type="entry name" value="RNase_P_p30"/>
</dbReference>
<dbReference type="SUPFAM" id="SSF53155">
    <property type="entry name" value="Methylated DNA-protein cysteine methyltransferase domain"/>
    <property type="match status" value="1"/>
</dbReference>
<dbReference type="InterPro" id="IPR014048">
    <property type="entry name" value="MethylDNA_cys_MeTrfase_DNA-bd"/>
</dbReference>
<dbReference type="InterPro" id="IPR001497">
    <property type="entry name" value="MethylDNA_cys_MeTrfase_AS"/>
</dbReference>
<sequence length="510" mass="56561">MLHMSSISNVACAEDNTGMMSPPQDSNPKLPHGYCDLNLPYEPVSTIQARVIRAVALGYQTLAISVSVHQDELTYKNRKHKAAKKAKLDPDESEQMTDFPEPPRIIVKPEDHAGYPAPVILTRLNLTVNDNNFQPIWNSSETGKKYDLVAICPTSAPTLTNILKSAFRADIVAFDPENVRDVRWSRKLYNECVSQLMFFEINYAPCIRDTSTRRTTISQSHNYHLYGKSKAIFMSSGATNVLEMRGPHDVANLGFLFGLNEHQGKLAVKGIGHQVVKTALGRKMGPFRALIQKVDQLPEEEQWKVPEDAQDESEEEEGIRMKVTNLECDLSEVIISSPIGNYKILACPQGLHQVGQTDDVDNNNFLALGQAIVQFVEGSKTDNPHLLTAFAWMTEYFSNNRDISDKVQVCPQVIGESEESRSFRQKVWMSLKLKVGLGETVSYAQLAALAGSAGASRAVGSAMANNPIGLIIPCHRVVKSDGSYGNYAKSTKNDVKTWLLTHEQSHADKL</sequence>
<evidence type="ECO:0000256" key="7">
    <source>
        <dbReference type="ARBA" id="ARBA00015377"/>
    </source>
</evidence>
<dbReference type="Gene3D" id="3.30.160.70">
    <property type="entry name" value="Methylated DNA-protein cysteine methyltransferase domain"/>
    <property type="match status" value="1"/>
</dbReference>
<accession>A0A553PAV3</accession>
<dbReference type="Pfam" id="PF01035">
    <property type="entry name" value="DNA_binding_1"/>
    <property type="match status" value="1"/>
</dbReference>
<keyword evidence="10" id="KW-0808">Transferase</keyword>
<dbReference type="GO" id="GO:0008033">
    <property type="term" value="P:tRNA processing"/>
    <property type="evidence" value="ECO:0007669"/>
    <property type="project" value="UniProtKB-KW"/>
</dbReference>
<name>A0A553PAV3_TIGCA</name>
<comment type="similarity">
    <text evidence="5">Belongs to the MGMT family.</text>
</comment>
<evidence type="ECO:0000256" key="15">
    <source>
        <dbReference type="ARBA" id="ARBA00023125"/>
    </source>
</evidence>
<evidence type="ECO:0000256" key="3">
    <source>
        <dbReference type="ARBA" id="ARBA00003317"/>
    </source>
</evidence>
<evidence type="ECO:0000256" key="11">
    <source>
        <dbReference type="ARBA" id="ARBA00022694"/>
    </source>
</evidence>
<dbReference type="EC" id="2.1.1.63" evidence="6"/>
<reference evidence="23 24" key="1">
    <citation type="journal article" date="2018" name="Nat. Ecol. Evol.">
        <title>Genomic signatures of mitonuclear coevolution across populations of Tigriopus californicus.</title>
        <authorList>
            <person name="Barreto F.S."/>
            <person name="Watson E.T."/>
            <person name="Lima T.G."/>
            <person name="Willett C.S."/>
            <person name="Edmands S."/>
            <person name="Li W."/>
            <person name="Burton R.S."/>
        </authorList>
    </citation>
    <scope>NUCLEOTIDE SEQUENCE [LARGE SCALE GENOMIC DNA]</scope>
    <source>
        <strain evidence="23 24">San Diego</strain>
    </source>
</reference>
<evidence type="ECO:0000313" key="23">
    <source>
        <dbReference type="EMBL" id="TRY74798.1"/>
    </source>
</evidence>
<evidence type="ECO:0000256" key="12">
    <source>
        <dbReference type="ARBA" id="ARBA00022723"/>
    </source>
</evidence>
<dbReference type="GO" id="GO:0006281">
    <property type="term" value="P:DNA repair"/>
    <property type="evidence" value="ECO:0007669"/>
    <property type="project" value="UniProtKB-KW"/>
</dbReference>
<keyword evidence="12" id="KW-0479">Metal-binding</keyword>
<evidence type="ECO:0000256" key="2">
    <source>
        <dbReference type="ARBA" id="ARBA00001947"/>
    </source>
</evidence>
<keyword evidence="14" id="KW-0862">Zinc</keyword>
<dbReference type="Proteomes" id="UP000318571">
    <property type="component" value="Chromosome 2"/>
</dbReference>
<feature type="region of interest" description="Disordered" evidence="21">
    <location>
        <begin position="84"/>
        <end position="104"/>
    </location>
</feature>
<dbReference type="PROSITE" id="PS00374">
    <property type="entry name" value="MGMT"/>
    <property type="match status" value="1"/>
</dbReference>
<comment type="subcellular location">
    <subcellularLocation>
        <location evidence="4">Nucleus</location>
    </subcellularLocation>
</comment>
<evidence type="ECO:0000256" key="10">
    <source>
        <dbReference type="ARBA" id="ARBA00022679"/>
    </source>
</evidence>
<dbReference type="EMBL" id="VCGU01000005">
    <property type="protein sequence ID" value="TRY74798.1"/>
    <property type="molecule type" value="Genomic_DNA"/>
</dbReference>
<evidence type="ECO:0000259" key="22">
    <source>
        <dbReference type="Pfam" id="PF01035"/>
    </source>
</evidence>
<evidence type="ECO:0000256" key="5">
    <source>
        <dbReference type="ARBA" id="ARBA00008711"/>
    </source>
</evidence>
<gene>
    <name evidence="23" type="ORF">TCAL_07111</name>
</gene>
<evidence type="ECO:0000256" key="14">
    <source>
        <dbReference type="ARBA" id="ARBA00022833"/>
    </source>
</evidence>